<dbReference type="CDD" id="cd11550">
    <property type="entry name" value="Serine_rich_NEDD9"/>
    <property type="match status" value="1"/>
</dbReference>
<evidence type="ECO:0000256" key="25">
    <source>
        <dbReference type="ARBA" id="ARBA00023306"/>
    </source>
</evidence>
<dbReference type="Proteomes" id="UP000545332">
    <property type="component" value="Unassembled WGS sequence"/>
</dbReference>
<dbReference type="PROSITE" id="PS50002">
    <property type="entry name" value="SH3"/>
    <property type="match status" value="1"/>
</dbReference>
<dbReference type="GO" id="GO:0005938">
    <property type="term" value="C:cell cortex"/>
    <property type="evidence" value="ECO:0007669"/>
    <property type="project" value="UniProtKB-SubCell"/>
</dbReference>
<dbReference type="SMART" id="SM00326">
    <property type="entry name" value="SH3"/>
    <property type="match status" value="1"/>
</dbReference>
<dbReference type="GO" id="GO:0005925">
    <property type="term" value="C:focal adhesion"/>
    <property type="evidence" value="ECO:0007669"/>
    <property type="project" value="UniProtKB-SubCell"/>
</dbReference>
<keyword evidence="34" id="KW-1185">Reference proteome</keyword>
<evidence type="ECO:0000256" key="15">
    <source>
        <dbReference type="ARBA" id="ARBA00022618"/>
    </source>
</evidence>
<evidence type="ECO:0000256" key="13">
    <source>
        <dbReference type="ARBA" id="ARBA00022553"/>
    </source>
</evidence>
<dbReference type="Pfam" id="PF14604">
    <property type="entry name" value="SH3_9"/>
    <property type="match status" value="1"/>
</dbReference>
<sequence>FPPQNLMARALYDNVPECAEELAFRKGDILTVIEQNTEGLEGWWLCSLHGRQGIVPGNRVKLLIGPVVQDSPSAHDTSSSGLTHQSFNQQKIYQVPSSHAVARDPVYQVPPSQLNQGIYQIPTSRGLVGQDVYQVPPSMQRSIDSPALANKVITPVRSGQGYVYEYPSKYQKDTYDIPPVRPLQGIYDIPPASAKGPAYPVPMGEAKALGIYDIPPAKGIYATPPPAYRGDTGLRENLQDFSSPVGHSARPEGVYDIPPPITKATGKELSQKFSSEGILSTDGVPRKQSVYDIPLNPQNQFLGQQIAPQKDVYDTPRGTAFPGQQAGLSESIISEGREGVYDIPPPVLQESKGFQDVTDGINRLSFSSTGSTRSNMSTSSTTSKESSFSASTAQDKRLILDPDTAIERLYRLQQMMEAGVSSLMAFVTADWRSYGYLEKHLNEIRSAVDKVEQSLVAYLQFAKGSAANASCLAEGSLYNKMRREVQRLEDSHQILTQTSHDLNSYSWSLNVLAVNRLHNKCDDLDRFVMVARTVPDDAKQLTTTISINAEVLFKQAAGSMRARAVAETMLSPPDYGRGSPHTPPRGEKSQEPFGSPCLLLSKGQHPHSTTSEGSERSWMDDYDYVHLQGKEEFERQQKELLEKENIMKQSKMELEHHQINQFQRLEQEITKPVENDISKWKAPPALQAASGTAASHDRQLLSFYSDQCDTHHNSLLNAIDAFFSCVNAAQPPRIFVAHSKFVILSAHKLVFIGDTLARQVTTQDIRNRVMNSSNLLCELLKSIVTATKVAALHYPHTGALQDMVDRVVELSHHAQLFKLSLVQMASL</sequence>
<dbReference type="EMBL" id="VWPX01000527">
    <property type="protein sequence ID" value="NWI08339.1"/>
    <property type="molecule type" value="Genomic_DNA"/>
</dbReference>
<keyword evidence="18" id="KW-0130">Cell adhesion</keyword>
<evidence type="ECO:0000256" key="29">
    <source>
        <dbReference type="ARBA" id="ARBA00081692"/>
    </source>
</evidence>
<keyword evidence="23" id="KW-0539">Nucleus</keyword>
<keyword evidence="22" id="KW-0206">Cytoskeleton</keyword>
<dbReference type="OrthoDB" id="5983572at2759"/>
<dbReference type="GO" id="GO:0007169">
    <property type="term" value="P:cell surface receptor protein tyrosine kinase signaling pathway"/>
    <property type="evidence" value="ECO:0007669"/>
    <property type="project" value="TreeGrafter"/>
</dbReference>
<dbReference type="CDD" id="cd12002">
    <property type="entry name" value="SH3_NEDD9"/>
    <property type="match status" value="1"/>
</dbReference>
<evidence type="ECO:0000256" key="14">
    <source>
        <dbReference type="ARBA" id="ARBA00022604"/>
    </source>
</evidence>
<evidence type="ECO:0000256" key="10">
    <source>
        <dbReference type="ARBA" id="ARBA00022443"/>
    </source>
</evidence>
<evidence type="ECO:0000256" key="27">
    <source>
        <dbReference type="ARBA" id="ARBA00076989"/>
    </source>
</evidence>
<dbReference type="AlphaFoldDB" id="A0A7K4JWG6"/>
<evidence type="ECO:0000313" key="34">
    <source>
        <dbReference type="Proteomes" id="UP000545332"/>
    </source>
</evidence>
<evidence type="ECO:0000256" key="18">
    <source>
        <dbReference type="ARBA" id="ARBA00022889"/>
    </source>
</evidence>
<dbReference type="Pfam" id="PF08824">
    <property type="entry name" value="Serine_rich"/>
    <property type="match status" value="1"/>
</dbReference>
<keyword evidence="25" id="KW-0131">Cell cycle</keyword>
<comment type="caution">
    <text evidence="33">The sequence shown here is derived from an EMBL/GenBank/DDBJ whole genome shotgun (WGS) entry which is preliminary data.</text>
</comment>
<dbReference type="GO" id="GO:0005634">
    <property type="term" value="C:nucleus"/>
    <property type="evidence" value="ECO:0007669"/>
    <property type="project" value="UniProtKB-SubCell"/>
</dbReference>
<keyword evidence="21" id="KW-0472">Membrane</keyword>
<dbReference type="GO" id="GO:0051301">
    <property type="term" value="P:cell division"/>
    <property type="evidence" value="ECO:0007669"/>
    <property type="project" value="UniProtKB-KW"/>
</dbReference>
<evidence type="ECO:0000256" key="2">
    <source>
        <dbReference type="ARBA" id="ARBA00004123"/>
    </source>
</evidence>
<evidence type="ECO:0000256" key="24">
    <source>
        <dbReference type="ARBA" id="ARBA00023273"/>
    </source>
</evidence>
<dbReference type="InterPro" id="IPR038319">
    <property type="entry name" value="Serine_rich_sf"/>
</dbReference>
<dbReference type="FunFam" id="2.30.30.40:FF:000009">
    <property type="entry name" value="Breast cancer anti-estrogen resistance 1"/>
    <property type="match status" value="1"/>
</dbReference>
<dbReference type="FunFam" id="1.20.120.830:FF:000002">
    <property type="entry name" value="Neural cell expressed, developmentally down-regulated 9"/>
    <property type="match status" value="1"/>
</dbReference>
<evidence type="ECO:0000256" key="20">
    <source>
        <dbReference type="ARBA" id="ARBA00023034"/>
    </source>
</evidence>
<evidence type="ECO:0000256" key="8">
    <source>
        <dbReference type="ARBA" id="ARBA00004647"/>
    </source>
</evidence>
<gene>
    <name evidence="33" type="primary">Nedd9</name>
    <name evidence="33" type="ORF">CRYSOU_R00469</name>
</gene>
<evidence type="ECO:0000256" key="1">
    <source>
        <dbReference type="ARBA" id="ARBA00004120"/>
    </source>
</evidence>
<dbReference type="Gene3D" id="2.30.30.40">
    <property type="entry name" value="SH3 Domains"/>
    <property type="match status" value="1"/>
</dbReference>
<dbReference type="InterPro" id="IPR001452">
    <property type="entry name" value="SH3_domain"/>
</dbReference>
<dbReference type="GO" id="GO:0007155">
    <property type="term" value="P:cell adhesion"/>
    <property type="evidence" value="ECO:0007669"/>
    <property type="project" value="UniProtKB-KW"/>
</dbReference>
<dbReference type="InterPro" id="IPR037362">
    <property type="entry name" value="CAS_fam"/>
</dbReference>
<dbReference type="GO" id="GO:0016323">
    <property type="term" value="C:basolateral plasma membrane"/>
    <property type="evidence" value="ECO:0007669"/>
    <property type="project" value="UniProtKB-SubCell"/>
</dbReference>
<keyword evidence="13" id="KW-0597">Phosphoprotein</keyword>
<evidence type="ECO:0000256" key="19">
    <source>
        <dbReference type="ARBA" id="ARBA00022949"/>
    </source>
</evidence>
<evidence type="ECO:0000256" key="7">
    <source>
        <dbReference type="ARBA" id="ARBA00004555"/>
    </source>
</evidence>
<evidence type="ECO:0000256" key="22">
    <source>
        <dbReference type="ARBA" id="ARBA00023212"/>
    </source>
</evidence>
<reference evidence="33 34" key="1">
    <citation type="submission" date="2019-09" db="EMBL/GenBank/DDBJ databases">
        <title>Bird 10,000 Genomes (B10K) Project - Family phase.</title>
        <authorList>
            <person name="Zhang G."/>
        </authorList>
    </citation>
    <scope>NUCLEOTIDE SEQUENCE [LARGE SCALE GENOMIC DNA]</scope>
    <source>
        <strain evidence="33">B10K-MSB-42743</strain>
        <tissue evidence="33">Heart</tissue>
    </source>
</reference>
<evidence type="ECO:0000256" key="5">
    <source>
        <dbReference type="ARBA" id="ARBA00004510"/>
    </source>
</evidence>
<keyword evidence="15" id="KW-0132">Cell division</keyword>
<organism evidence="33 34">
    <name type="scientific">Crypturellus soui</name>
    <dbReference type="NCBI Taxonomy" id="458187"/>
    <lineage>
        <taxon>Eukaryota</taxon>
        <taxon>Metazoa</taxon>
        <taxon>Chordata</taxon>
        <taxon>Craniata</taxon>
        <taxon>Vertebrata</taxon>
        <taxon>Euteleostomi</taxon>
        <taxon>Archelosauria</taxon>
        <taxon>Archosauria</taxon>
        <taxon>Dinosauria</taxon>
        <taxon>Saurischia</taxon>
        <taxon>Theropoda</taxon>
        <taxon>Coelurosauria</taxon>
        <taxon>Aves</taxon>
        <taxon>Palaeognathae</taxon>
        <taxon>Tinamiformes</taxon>
        <taxon>Tinamidae</taxon>
        <taxon>Crypturellus</taxon>
    </lineage>
</organism>
<evidence type="ECO:0000256" key="17">
    <source>
        <dbReference type="ARBA" id="ARBA00022843"/>
    </source>
</evidence>
<evidence type="ECO:0000256" key="26">
    <source>
        <dbReference type="ARBA" id="ARBA00071868"/>
    </source>
</evidence>
<keyword evidence="24" id="KW-0966">Cell projection</keyword>
<dbReference type="InterPro" id="IPR014928">
    <property type="entry name" value="Serine_rich_dom"/>
</dbReference>
<keyword evidence="20" id="KW-0333">Golgi apparatus</keyword>
<feature type="non-terminal residue" evidence="33">
    <location>
        <position position="827"/>
    </location>
</feature>
<evidence type="ECO:0000256" key="28">
    <source>
        <dbReference type="ARBA" id="ARBA00078594"/>
    </source>
</evidence>
<dbReference type="PANTHER" id="PTHR10654:SF20">
    <property type="entry name" value="ENHANCER OF FILAMENTATION 1"/>
    <property type="match status" value="1"/>
</dbReference>
<feature type="region of interest" description="Disordered" evidence="31">
    <location>
        <begin position="365"/>
        <end position="393"/>
    </location>
</feature>
<keyword evidence="17" id="KW-0832">Ubl conjugation</keyword>
<dbReference type="SUPFAM" id="SSF50044">
    <property type="entry name" value="SH3-domain"/>
    <property type="match status" value="1"/>
</dbReference>
<dbReference type="GO" id="GO:0000922">
    <property type="term" value="C:spindle pole"/>
    <property type="evidence" value="ECO:0007669"/>
    <property type="project" value="UniProtKB-SubCell"/>
</dbReference>
<keyword evidence="19" id="KW-0965">Cell junction</keyword>
<evidence type="ECO:0000256" key="3">
    <source>
        <dbReference type="ARBA" id="ARBA00004187"/>
    </source>
</evidence>
<protein>
    <recommendedName>
        <fullName evidence="26">Enhancer of filamentation 1</fullName>
    </recommendedName>
    <alternativeName>
        <fullName evidence="28">CRK-associated substrate-related protein</fullName>
    </alternativeName>
    <alternativeName>
        <fullName evidence="27">Neural precursor cell expressed developmentally down-regulated protein 9</fullName>
    </alternativeName>
    <alternativeName>
        <fullName evidence="29">p105</fullName>
    </alternativeName>
</protein>
<dbReference type="InterPro" id="IPR021901">
    <property type="entry name" value="CAS_C"/>
</dbReference>
<dbReference type="Gene3D" id="1.20.120.230">
    <property type="entry name" value="Alpha-catenin/vinculin-like"/>
    <property type="match status" value="1"/>
</dbReference>
<accession>A0A7K4JWG6</accession>
<keyword evidence="14" id="KW-0341">Growth regulation</keyword>
<comment type="similarity">
    <text evidence="9">Belongs to the CAS family.</text>
</comment>
<name>A0A7K4JWG6_9AVES</name>
<evidence type="ECO:0000256" key="6">
    <source>
        <dbReference type="ARBA" id="ARBA00004544"/>
    </source>
</evidence>
<evidence type="ECO:0000259" key="32">
    <source>
        <dbReference type="PROSITE" id="PS50002"/>
    </source>
</evidence>
<evidence type="ECO:0000256" key="11">
    <source>
        <dbReference type="ARBA" id="ARBA00022475"/>
    </source>
</evidence>
<keyword evidence="12" id="KW-0963">Cytoplasm</keyword>
<dbReference type="GO" id="GO:0016477">
    <property type="term" value="P:cell migration"/>
    <property type="evidence" value="ECO:0007669"/>
    <property type="project" value="TreeGrafter"/>
</dbReference>
<evidence type="ECO:0000256" key="4">
    <source>
        <dbReference type="ARBA" id="ARBA00004246"/>
    </source>
</evidence>
<evidence type="ECO:0000256" key="23">
    <source>
        <dbReference type="ARBA" id="ARBA00023242"/>
    </source>
</evidence>
<keyword evidence="11" id="KW-1003">Cell membrane</keyword>
<dbReference type="InterPro" id="IPR035746">
    <property type="entry name" value="NEDD9_SH3"/>
</dbReference>
<feature type="region of interest" description="Disordered" evidence="31">
    <location>
        <begin position="570"/>
        <end position="616"/>
    </location>
</feature>
<evidence type="ECO:0000256" key="9">
    <source>
        <dbReference type="ARBA" id="ARBA00007848"/>
    </source>
</evidence>
<dbReference type="Pfam" id="PF12026">
    <property type="entry name" value="CAS_C"/>
    <property type="match status" value="1"/>
</dbReference>
<evidence type="ECO:0000256" key="16">
    <source>
        <dbReference type="ARBA" id="ARBA00022776"/>
    </source>
</evidence>
<evidence type="ECO:0000256" key="30">
    <source>
        <dbReference type="PROSITE-ProRule" id="PRU00192"/>
    </source>
</evidence>
<feature type="non-terminal residue" evidence="33">
    <location>
        <position position="1"/>
    </location>
</feature>
<evidence type="ECO:0000256" key="12">
    <source>
        <dbReference type="ARBA" id="ARBA00022490"/>
    </source>
</evidence>
<dbReference type="InterPro" id="IPR036028">
    <property type="entry name" value="SH3-like_dom_sf"/>
</dbReference>
<comment type="subcellular location">
    <subcellularLocation>
        <location evidence="3">Basolateral cell membrane</location>
    </subcellularLocation>
    <subcellularLocation>
        <location evidence="4">Cell junction</location>
        <location evidence="4">Focal adhesion</location>
    </subcellularLocation>
    <subcellularLocation>
        <location evidence="5">Cell projection</location>
        <location evidence="5">Lamellipodium</location>
    </subcellularLocation>
    <subcellularLocation>
        <location evidence="6">Cytoplasm</location>
        <location evidence="6">Cell cortex</location>
    </subcellularLocation>
    <subcellularLocation>
        <location evidence="1">Cytoplasm</location>
        <location evidence="1">Cytoskeleton</location>
        <location evidence="1">Cilium basal body</location>
    </subcellularLocation>
    <subcellularLocation>
        <location evidence="8">Cytoplasm</location>
        <location evidence="8">Cytoskeleton</location>
        <location evidence="8">Spindle pole</location>
    </subcellularLocation>
    <subcellularLocation>
        <location evidence="7">Golgi apparatus</location>
    </subcellularLocation>
    <subcellularLocation>
        <location evidence="2">Nucleus</location>
    </subcellularLocation>
</comment>
<evidence type="ECO:0000256" key="31">
    <source>
        <dbReference type="SAM" id="MobiDB-lite"/>
    </source>
</evidence>
<evidence type="ECO:0000256" key="21">
    <source>
        <dbReference type="ARBA" id="ARBA00023136"/>
    </source>
</evidence>
<keyword evidence="16" id="KW-0498">Mitosis</keyword>
<dbReference type="Gene3D" id="1.20.120.830">
    <property type="entry name" value="Serine-rich domain"/>
    <property type="match status" value="1"/>
</dbReference>
<dbReference type="FunFam" id="1.20.120.230:FF:000001">
    <property type="entry name" value="Breast cancer anti-estrogen resistance 1"/>
    <property type="match status" value="1"/>
</dbReference>
<proteinExistence type="inferred from homology"/>
<keyword evidence="10 30" id="KW-0728">SH3 domain</keyword>
<evidence type="ECO:0000313" key="33">
    <source>
        <dbReference type="EMBL" id="NWI08339.1"/>
    </source>
</evidence>
<feature type="domain" description="SH3" evidence="32">
    <location>
        <begin position="3"/>
        <end position="65"/>
    </location>
</feature>
<feature type="compositionally biased region" description="Low complexity" evidence="31">
    <location>
        <begin position="365"/>
        <end position="392"/>
    </location>
</feature>
<dbReference type="GO" id="GO:0030027">
    <property type="term" value="C:lamellipodium"/>
    <property type="evidence" value="ECO:0007669"/>
    <property type="project" value="UniProtKB-SubCell"/>
</dbReference>
<dbReference type="PANTHER" id="PTHR10654">
    <property type="entry name" value="CAS SCAFFOLDING PROTEIN"/>
    <property type="match status" value="1"/>
</dbReference>
<dbReference type="GO" id="GO:0005794">
    <property type="term" value="C:Golgi apparatus"/>
    <property type="evidence" value="ECO:0007669"/>
    <property type="project" value="UniProtKB-SubCell"/>
</dbReference>